<gene>
    <name evidence="3" type="ORF">JTE90_022995</name>
</gene>
<protein>
    <recommendedName>
        <fullName evidence="2">Transmembrane protein 127 transmembrane region domain-containing protein</fullName>
    </recommendedName>
</protein>
<feature type="domain" description="Transmembrane protein 127 transmembrane region" evidence="2">
    <location>
        <begin position="137"/>
        <end position="234"/>
    </location>
</feature>
<dbReference type="Proteomes" id="UP000827092">
    <property type="component" value="Unassembled WGS sequence"/>
</dbReference>
<comment type="caution">
    <text evidence="3">The sequence shown here is derived from an EMBL/GenBank/DDBJ whole genome shotgun (WGS) entry which is preliminary data.</text>
</comment>
<organism evidence="3 4">
    <name type="scientific">Oedothorax gibbosus</name>
    <dbReference type="NCBI Taxonomy" id="931172"/>
    <lineage>
        <taxon>Eukaryota</taxon>
        <taxon>Metazoa</taxon>
        <taxon>Ecdysozoa</taxon>
        <taxon>Arthropoda</taxon>
        <taxon>Chelicerata</taxon>
        <taxon>Arachnida</taxon>
        <taxon>Araneae</taxon>
        <taxon>Araneomorphae</taxon>
        <taxon>Entelegynae</taxon>
        <taxon>Araneoidea</taxon>
        <taxon>Linyphiidae</taxon>
        <taxon>Erigoninae</taxon>
        <taxon>Oedothorax</taxon>
    </lineage>
</organism>
<dbReference type="InterPro" id="IPR046795">
    <property type="entry name" value="TMEM127_TM"/>
</dbReference>
<dbReference type="GO" id="GO:0008285">
    <property type="term" value="P:negative regulation of cell population proliferation"/>
    <property type="evidence" value="ECO:0007669"/>
    <property type="project" value="InterPro"/>
</dbReference>
<feature type="transmembrane region" description="Helical" evidence="1">
    <location>
        <begin position="183"/>
        <end position="202"/>
    </location>
</feature>
<sequence length="243" mass="27552">MFRKFIFERVICIRNLAVLFFFICIELIHFIFKRTTTKMNSVIPASFVSPVSRRSLGGERNIVAAIFSAKVILLLIMALALPNWYYLKGGGCARHVIGNEEFFYISSYETLSVPEVNENRSYSKLAYYGLSQGMKNCLTPTIVTVQRIIIGLCFLTIFFSFCQFYCDIAGVKNSSFKCTRKCGLGSILSVITIVVIIGMCYYTSDLMEQQQEMTKLYPATRQFASATSLYAITMVVLCHFQAK</sequence>
<keyword evidence="1" id="KW-1133">Transmembrane helix</keyword>
<feature type="transmembrane region" description="Helical" evidence="1">
    <location>
        <begin position="223"/>
        <end position="242"/>
    </location>
</feature>
<feature type="transmembrane region" description="Helical" evidence="1">
    <location>
        <begin position="12"/>
        <end position="32"/>
    </location>
</feature>
<dbReference type="Pfam" id="PF20517">
    <property type="entry name" value="TMEM127"/>
    <property type="match status" value="1"/>
</dbReference>
<dbReference type="AlphaFoldDB" id="A0AAV6VBF4"/>
<evidence type="ECO:0000259" key="2">
    <source>
        <dbReference type="Pfam" id="PF20517"/>
    </source>
</evidence>
<feature type="transmembrane region" description="Helical" evidence="1">
    <location>
        <begin position="62"/>
        <end position="81"/>
    </location>
</feature>
<keyword evidence="1" id="KW-0472">Membrane</keyword>
<dbReference type="PANTHER" id="PTHR28358:SF1">
    <property type="entry name" value="TRANSMEMBRANE PROTEIN 127"/>
    <property type="match status" value="1"/>
</dbReference>
<dbReference type="GO" id="GO:0016020">
    <property type="term" value="C:membrane"/>
    <property type="evidence" value="ECO:0007669"/>
    <property type="project" value="TreeGrafter"/>
</dbReference>
<dbReference type="GO" id="GO:0032007">
    <property type="term" value="P:negative regulation of TOR signaling"/>
    <property type="evidence" value="ECO:0007669"/>
    <property type="project" value="InterPro"/>
</dbReference>
<proteinExistence type="predicted"/>
<name>A0AAV6VBF4_9ARAC</name>
<evidence type="ECO:0000256" key="1">
    <source>
        <dbReference type="SAM" id="Phobius"/>
    </source>
</evidence>
<evidence type="ECO:0000313" key="3">
    <source>
        <dbReference type="EMBL" id="KAG8193367.1"/>
    </source>
</evidence>
<dbReference type="EMBL" id="JAFNEN010000124">
    <property type="protein sequence ID" value="KAG8193367.1"/>
    <property type="molecule type" value="Genomic_DNA"/>
</dbReference>
<keyword evidence="1" id="KW-0812">Transmembrane</keyword>
<keyword evidence="4" id="KW-1185">Reference proteome</keyword>
<dbReference type="PANTHER" id="PTHR28358">
    <property type="entry name" value="TRANSMEMBRANE PROTEIN 127"/>
    <property type="match status" value="1"/>
</dbReference>
<accession>A0AAV6VBF4</accession>
<reference evidence="3 4" key="1">
    <citation type="journal article" date="2022" name="Nat. Ecol. Evol.">
        <title>A masculinizing supergene underlies an exaggerated male reproductive morph in a spider.</title>
        <authorList>
            <person name="Hendrickx F."/>
            <person name="De Corte Z."/>
            <person name="Sonet G."/>
            <person name="Van Belleghem S.M."/>
            <person name="Kostlbacher S."/>
            <person name="Vangestel C."/>
        </authorList>
    </citation>
    <scope>NUCLEOTIDE SEQUENCE [LARGE SCALE GENOMIC DNA]</scope>
    <source>
        <strain evidence="3">W744_W776</strain>
    </source>
</reference>
<dbReference type="InterPro" id="IPR033331">
    <property type="entry name" value="TMEM127"/>
</dbReference>
<evidence type="ECO:0000313" key="4">
    <source>
        <dbReference type="Proteomes" id="UP000827092"/>
    </source>
</evidence>
<feature type="transmembrane region" description="Helical" evidence="1">
    <location>
        <begin position="148"/>
        <end position="171"/>
    </location>
</feature>